<comment type="caution">
    <text evidence="12">The sequence shown here is derived from an EMBL/GenBank/DDBJ whole genome shotgun (WGS) entry which is preliminary data.</text>
</comment>
<dbReference type="InterPro" id="IPR017945">
    <property type="entry name" value="DHBP_synth_RibB-like_a/b_dom"/>
</dbReference>
<dbReference type="InterPro" id="IPR004421">
    <property type="entry name" value="Carbamoyltransferase_HypF"/>
</dbReference>
<gene>
    <name evidence="12" type="ORF">XD73_1134</name>
</gene>
<dbReference type="PROSITE" id="PS51160">
    <property type="entry name" value="ACYLPHOSPHATASE_3"/>
    <property type="match status" value="1"/>
</dbReference>
<evidence type="ECO:0000256" key="4">
    <source>
        <dbReference type="ARBA" id="ARBA00022723"/>
    </source>
</evidence>
<dbReference type="InterPro" id="IPR051060">
    <property type="entry name" value="Carbamoyltrans_HypF-like"/>
</dbReference>
<keyword evidence="5" id="KW-0863">Zinc-finger</keyword>
<dbReference type="SUPFAM" id="SSF54975">
    <property type="entry name" value="Acylphosphatase/BLUF domain-like"/>
    <property type="match status" value="1"/>
</dbReference>
<comment type="pathway">
    <text evidence="1">Protein modification; [NiFe] hydrogenase maturation.</text>
</comment>
<evidence type="ECO:0000256" key="8">
    <source>
        <dbReference type="PIRNR" id="PIRNR006256"/>
    </source>
</evidence>
<dbReference type="Gene3D" id="3.30.420.360">
    <property type="match status" value="1"/>
</dbReference>
<dbReference type="PANTHER" id="PTHR42959">
    <property type="entry name" value="CARBAMOYLTRANSFERASE"/>
    <property type="match status" value="1"/>
</dbReference>
<evidence type="ECO:0000313" key="13">
    <source>
        <dbReference type="Proteomes" id="UP000064249"/>
    </source>
</evidence>
<dbReference type="PROSITE" id="PS51163">
    <property type="entry name" value="YRDC"/>
    <property type="match status" value="1"/>
</dbReference>
<dbReference type="GO" id="GO:0003998">
    <property type="term" value="F:acylphosphatase activity"/>
    <property type="evidence" value="ECO:0007669"/>
    <property type="project" value="UniProtKB-EC"/>
</dbReference>
<proteinExistence type="inferred from homology"/>
<dbReference type="Pfam" id="PF07503">
    <property type="entry name" value="zf-HYPF"/>
    <property type="match status" value="2"/>
</dbReference>
<evidence type="ECO:0000256" key="6">
    <source>
        <dbReference type="ARBA" id="ARBA00022833"/>
    </source>
</evidence>
<keyword evidence="3" id="KW-0436">Ligase</keyword>
<dbReference type="PIRSF" id="PIRSF006256">
    <property type="entry name" value="CMPcnvr_hdrg_mat"/>
    <property type="match status" value="1"/>
</dbReference>
<evidence type="ECO:0000256" key="2">
    <source>
        <dbReference type="ARBA" id="ARBA00008097"/>
    </source>
</evidence>
<feature type="domain" description="YrdC-like" evidence="11">
    <location>
        <begin position="202"/>
        <end position="390"/>
    </location>
</feature>
<dbReference type="Gene3D" id="3.30.420.40">
    <property type="match status" value="1"/>
</dbReference>
<dbReference type="EC" id="6.2.-.-" evidence="8"/>
<dbReference type="Pfam" id="PF22521">
    <property type="entry name" value="HypF_C_2"/>
    <property type="match status" value="1"/>
</dbReference>
<dbReference type="InterPro" id="IPR017968">
    <property type="entry name" value="Acylphosphatase_CS"/>
</dbReference>
<dbReference type="PATRIC" id="fig|167964.4.peg.1113"/>
<comment type="catalytic activity">
    <reaction evidence="7">
        <text>C-terminal L-cysteinyl-[HypE protein] + carbamoyl phosphate + ATP + H2O = C-terminal S-carboxamide-L-cysteinyl-[HypE protein] + AMP + phosphate + diphosphate + H(+)</text>
        <dbReference type="Rhea" id="RHEA:55636"/>
        <dbReference type="Rhea" id="RHEA-COMP:14247"/>
        <dbReference type="Rhea" id="RHEA-COMP:14392"/>
        <dbReference type="ChEBI" id="CHEBI:15377"/>
        <dbReference type="ChEBI" id="CHEBI:15378"/>
        <dbReference type="ChEBI" id="CHEBI:30616"/>
        <dbReference type="ChEBI" id="CHEBI:33019"/>
        <dbReference type="ChEBI" id="CHEBI:43474"/>
        <dbReference type="ChEBI" id="CHEBI:58228"/>
        <dbReference type="ChEBI" id="CHEBI:76913"/>
        <dbReference type="ChEBI" id="CHEBI:139126"/>
        <dbReference type="ChEBI" id="CHEBI:456215"/>
    </reaction>
</comment>
<keyword evidence="9" id="KW-0378">Hydrolase</keyword>
<keyword evidence="4" id="KW-0479">Metal-binding</keyword>
<dbReference type="GO" id="GO:0016743">
    <property type="term" value="F:carboxyl- or carbamoyltransferase activity"/>
    <property type="evidence" value="ECO:0007669"/>
    <property type="project" value="UniProtKB-UniRule"/>
</dbReference>
<dbReference type="PANTHER" id="PTHR42959:SF1">
    <property type="entry name" value="CARBAMOYLTRANSFERASE HYPF"/>
    <property type="match status" value="1"/>
</dbReference>
<dbReference type="GO" id="GO:0008270">
    <property type="term" value="F:zinc ion binding"/>
    <property type="evidence" value="ECO:0007669"/>
    <property type="project" value="UniProtKB-KW"/>
</dbReference>
<dbReference type="GO" id="GO:0016874">
    <property type="term" value="F:ligase activity"/>
    <property type="evidence" value="ECO:0007669"/>
    <property type="project" value="UniProtKB-UniRule"/>
</dbReference>
<dbReference type="InterPro" id="IPR001792">
    <property type="entry name" value="Acylphosphatase-like_dom"/>
</dbReference>
<dbReference type="Proteomes" id="UP000064249">
    <property type="component" value="Unassembled WGS sequence"/>
</dbReference>
<evidence type="ECO:0000256" key="9">
    <source>
        <dbReference type="PROSITE-ProRule" id="PRU00520"/>
    </source>
</evidence>
<dbReference type="FunFam" id="3.30.420.40:FF:000124">
    <property type="entry name" value="Carbamoyltransferase HypF"/>
    <property type="match status" value="1"/>
</dbReference>
<evidence type="ECO:0000256" key="7">
    <source>
        <dbReference type="ARBA" id="ARBA00048220"/>
    </source>
</evidence>
<feature type="domain" description="Acylphosphatase-like" evidence="10">
    <location>
        <begin position="5"/>
        <end position="91"/>
    </location>
</feature>
<accession>A0A101FXC2</accession>
<dbReference type="PROSITE" id="PS00150">
    <property type="entry name" value="ACYLPHOSPHATASE_1"/>
    <property type="match status" value="1"/>
</dbReference>
<dbReference type="AlphaFoldDB" id="A0A101FXC2"/>
<dbReference type="Pfam" id="PF00708">
    <property type="entry name" value="Acylphosphatase"/>
    <property type="match status" value="1"/>
</dbReference>
<dbReference type="GO" id="GO:0051604">
    <property type="term" value="P:protein maturation"/>
    <property type="evidence" value="ECO:0007669"/>
    <property type="project" value="TreeGrafter"/>
</dbReference>
<feature type="active site" evidence="9">
    <location>
        <position position="38"/>
    </location>
</feature>
<evidence type="ECO:0000256" key="5">
    <source>
        <dbReference type="ARBA" id="ARBA00022771"/>
    </source>
</evidence>
<reference evidence="12 13" key="1">
    <citation type="journal article" date="2015" name="MBio">
        <title>Genome-Resolved Metagenomic Analysis Reveals Roles for Candidate Phyla and Other Microbial Community Members in Biogeochemical Transformations in Oil Reservoirs.</title>
        <authorList>
            <person name="Hu P."/>
            <person name="Tom L."/>
            <person name="Singh A."/>
            <person name="Thomas B.C."/>
            <person name="Baker B.J."/>
            <person name="Piceno Y.M."/>
            <person name="Andersen G.L."/>
            <person name="Banfield J.F."/>
        </authorList>
    </citation>
    <scope>NUCLEOTIDE SEQUENCE [LARGE SCALE GENOMIC DNA]</scope>
    <source>
        <strain evidence="12">46_16</strain>
    </source>
</reference>
<dbReference type="InterPro" id="IPR011125">
    <property type="entry name" value="Znf_HypF"/>
</dbReference>
<evidence type="ECO:0000256" key="1">
    <source>
        <dbReference type="ARBA" id="ARBA00004711"/>
    </source>
</evidence>
<dbReference type="UniPathway" id="UPA00335"/>
<dbReference type="InterPro" id="IPR041440">
    <property type="entry name" value="HypF_C"/>
</dbReference>
<dbReference type="InterPro" id="IPR036046">
    <property type="entry name" value="Acylphosphatase-like_dom_sf"/>
</dbReference>
<dbReference type="InterPro" id="IPR006070">
    <property type="entry name" value="Sua5-like_dom"/>
</dbReference>
<name>A0A101FXC2_9CHLR</name>
<dbReference type="Gene3D" id="3.30.110.120">
    <property type="match status" value="1"/>
</dbReference>
<feature type="active site" evidence="9">
    <location>
        <position position="20"/>
    </location>
</feature>
<comment type="catalytic activity">
    <reaction evidence="9">
        <text>an acyl phosphate + H2O = a carboxylate + phosphate + H(+)</text>
        <dbReference type="Rhea" id="RHEA:14965"/>
        <dbReference type="ChEBI" id="CHEBI:15377"/>
        <dbReference type="ChEBI" id="CHEBI:15378"/>
        <dbReference type="ChEBI" id="CHEBI:29067"/>
        <dbReference type="ChEBI" id="CHEBI:43474"/>
        <dbReference type="ChEBI" id="CHEBI:59918"/>
        <dbReference type="EC" id="3.6.1.7"/>
    </reaction>
</comment>
<evidence type="ECO:0000259" key="10">
    <source>
        <dbReference type="PROSITE" id="PS51160"/>
    </source>
</evidence>
<dbReference type="GO" id="GO:0003725">
    <property type="term" value="F:double-stranded RNA binding"/>
    <property type="evidence" value="ECO:0007669"/>
    <property type="project" value="InterPro"/>
</dbReference>
<dbReference type="Pfam" id="PF17788">
    <property type="entry name" value="HypF_C"/>
    <property type="match status" value="1"/>
</dbReference>
<keyword evidence="6" id="KW-0862">Zinc</keyword>
<evidence type="ECO:0000259" key="11">
    <source>
        <dbReference type="PROSITE" id="PS51163"/>
    </source>
</evidence>
<dbReference type="InterPro" id="IPR055128">
    <property type="entry name" value="HypF_C_2"/>
</dbReference>
<organism evidence="12 13">
    <name type="scientific">Anaerolinea thermophila</name>
    <dbReference type="NCBI Taxonomy" id="167964"/>
    <lineage>
        <taxon>Bacteria</taxon>
        <taxon>Bacillati</taxon>
        <taxon>Chloroflexota</taxon>
        <taxon>Anaerolineae</taxon>
        <taxon>Anaerolineales</taxon>
        <taxon>Anaerolineaceae</taxon>
        <taxon>Anaerolinea</taxon>
    </lineage>
</organism>
<evidence type="ECO:0000256" key="3">
    <source>
        <dbReference type="ARBA" id="ARBA00022598"/>
    </source>
</evidence>
<dbReference type="NCBIfam" id="TIGR00143">
    <property type="entry name" value="hypF"/>
    <property type="match status" value="1"/>
</dbReference>
<sequence>MPLTSYHIHINGIVQGVGFRPFIYNLAVKKGLKGWVRNSASGVDIEVSGVADVVDNFIQEITQSAPPLAQIDSIDSEKIENTAFAGFKIITSKNRATDFIPVSPDVATCSQCRSELFDPQDRRYRYPFINCTNCGPRFTIIRDIPYDRPKTTMSGFKMCTDCLEEYENPLDRRFHAQPVACPVCGPQVWLEDRSGNVIAEKEGAIQTARRLLNEGKILAVKGLGGFHLACDATNPEAVAKLRKRKRRPSKPFALMAFDLETIKRYVITSKASEKLLESPQAPIVLLPKKQDDWIAENVAPGQSKLGFMLPYTPLHLLLLEPGEDFPPALVMTSGNLSDEPIIRENQAARDRLKEIADGFLLHDRPIHMRIDDSVFTIVNEKPYPIRRARGFAPNPLRVSQNLPQVLAVGPQMKNTFCLTRDKYAFLSHYIGEMENWETYQDFQKAIQHYQTLFRIEPKAIGYDLHPDYLSTKYALEQIQSKNLPGFPIQHHHAHLAAGMIENGIDPLEKVAGLIFDGTGYGSDGAIWGGEVLICNCLEFDRMYHLKYVPLPGGDLAILKPARMALSALWAYGFDWAEDLAPVKYLSDTEKKALKNQLEKQINTPQTSSMGRLFDLVASLLDLRHAVTYEAQAAIELESVADLSEVGYYPWEIDDHEINVKSTIQSILMDISNAVDKPIVAARFHNTIALMGLELSRKIKQKTGIDQIVLSGGVWQNHLLLTKTMTLLEKNGFKALVHKQTPPNDGCVAFGQALITSYRYIREVD</sequence>
<evidence type="ECO:0000313" key="12">
    <source>
        <dbReference type="EMBL" id="KUK45992.1"/>
    </source>
</evidence>
<protein>
    <recommendedName>
        <fullName evidence="8">Carbamoyltransferase</fullName>
        <ecNumber evidence="8">6.2.-.-</ecNumber>
    </recommendedName>
</protein>
<dbReference type="Pfam" id="PF01300">
    <property type="entry name" value="Sua5_yciO_yrdC"/>
    <property type="match status" value="1"/>
</dbReference>
<dbReference type="EMBL" id="LGFU01000096">
    <property type="protein sequence ID" value="KUK45992.1"/>
    <property type="molecule type" value="Genomic_DNA"/>
</dbReference>
<comment type="similarity">
    <text evidence="2 8">Belongs to the carbamoyltransferase HypF family.</text>
</comment>
<dbReference type="Gene3D" id="3.90.870.50">
    <property type="match status" value="1"/>
</dbReference>
<dbReference type="SUPFAM" id="SSF55821">
    <property type="entry name" value="YrdC/RibB"/>
    <property type="match status" value="1"/>
</dbReference>